<gene>
    <name evidence="2" type="ORF">ACFPPB_18300</name>
</gene>
<feature type="coiled-coil region" evidence="1">
    <location>
        <begin position="518"/>
        <end position="580"/>
    </location>
</feature>
<organism evidence="2 3">
    <name type="scientific">Rhodanobacter terrae</name>
    <dbReference type="NCBI Taxonomy" id="418647"/>
    <lineage>
        <taxon>Bacteria</taxon>
        <taxon>Pseudomonadati</taxon>
        <taxon>Pseudomonadota</taxon>
        <taxon>Gammaproteobacteria</taxon>
        <taxon>Lysobacterales</taxon>
        <taxon>Rhodanobacteraceae</taxon>
        <taxon>Rhodanobacter</taxon>
    </lineage>
</organism>
<comment type="caution">
    <text evidence="2">The sequence shown here is derived from an EMBL/GenBank/DDBJ whole genome shotgun (WGS) entry which is preliminary data.</text>
</comment>
<evidence type="ECO:0000313" key="2">
    <source>
        <dbReference type="EMBL" id="MFC5583069.1"/>
    </source>
</evidence>
<name>A0ABW0T150_9GAMM</name>
<accession>A0ABW0T150</accession>
<protein>
    <submittedName>
        <fullName evidence="2">Uncharacterized protein</fullName>
    </submittedName>
</protein>
<evidence type="ECO:0000256" key="1">
    <source>
        <dbReference type="SAM" id="Coils"/>
    </source>
</evidence>
<proteinExistence type="predicted"/>
<dbReference type="EMBL" id="JBHSNG010000031">
    <property type="protein sequence ID" value="MFC5583069.1"/>
    <property type="molecule type" value="Genomic_DNA"/>
</dbReference>
<reference evidence="3" key="1">
    <citation type="journal article" date="2019" name="Int. J. Syst. Evol. Microbiol.">
        <title>The Global Catalogue of Microorganisms (GCM) 10K type strain sequencing project: providing services to taxonomists for standard genome sequencing and annotation.</title>
        <authorList>
            <consortium name="The Broad Institute Genomics Platform"/>
            <consortium name="The Broad Institute Genome Sequencing Center for Infectious Disease"/>
            <person name="Wu L."/>
            <person name="Ma J."/>
        </authorList>
    </citation>
    <scope>NUCLEOTIDE SEQUENCE [LARGE SCALE GENOMIC DNA]</scope>
    <source>
        <strain evidence="3">CGMCC 1.13587</strain>
    </source>
</reference>
<dbReference type="RefSeq" id="WP_377329753.1">
    <property type="nucleotide sequence ID" value="NZ_JBHSNG010000031.1"/>
</dbReference>
<dbReference type="Proteomes" id="UP001596111">
    <property type="component" value="Unassembled WGS sequence"/>
</dbReference>
<sequence>MATAGQSPESRDSFKAELEGLVAEFEHASEALPPDEHTLRQWTQRARGLYSRVDASGESGRNKLLQRIKAFRMRVWIMRTDRRRYREQREELRLTSDNTWRHVPAQLAQRKRHKLSQAIEAAWPQPDLISESAGTPSVASLDARSPIPANPLAEVEGNDLPVPVRVAEREIPYSDEVTTRSEFRKFRRERLPALPTQALASRSTRLDPIIAIAGRLARAGSFDEAREITCQWLRKKHFKVAKPFPDNFELEGPIKGHRAMAVGLQGIWAMQAETADTTMDGRRWRVELVLVDAQPTPAVGVTLTAISPANQPAPGPSVPALVSQLIDGIGLLDTEAGELLSARPIQVNTPEALQRLLHSLQSPKRHRPAIVLSTYNKGDRRATLLDPDGLAKRLRGIAKVYVLSREMIWALTDALSKRFAVAGASVRLFRPGFTPDDDPSLHPAWGPDTLTAQGLDLAGLSALFEREAADASLRALEQEDVIPPFDRVREKVLRMQIEEARRQAAPTGAGDELSAVRVKALQAALDDETKLREMYEEDNDTQRQDLQRLRDERDGLRAREYHLEDRIDALQKRLRELEENRVPTFPDTWDNLEEWCEQYLGNCVALTAKAIRAARDSMFENVPFCYEVLLFLTGTYVPSRRGTLEGGGERLEAEKTRLGIDISPVGRAAETHRSKETYSTTYKGARVNLDMHVKGPNDRDPRKGFRLYFGWHEESQRVIVGWFPSHLDNAMT</sequence>
<evidence type="ECO:0000313" key="3">
    <source>
        <dbReference type="Proteomes" id="UP001596111"/>
    </source>
</evidence>
<keyword evidence="1" id="KW-0175">Coiled coil</keyword>
<keyword evidence="3" id="KW-1185">Reference proteome</keyword>